<proteinExistence type="predicted"/>
<dbReference type="EMBL" id="JAJJMB010017633">
    <property type="protein sequence ID" value="KAI3837004.1"/>
    <property type="molecule type" value="Genomic_DNA"/>
</dbReference>
<keyword evidence="3" id="KW-1185">Reference proteome</keyword>
<dbReference type="Pfam" id="PF07714">
    <property type="entry name" value="PK_Tyr_Ser-Thr"/>
    <property type="match status" value="1"/>
</dbReference>
<dbReference type="InterPro" id="IPR001245">
    <property type="entry name" value="Ser-Thr/Tyr_kinase_cat_dom"/>
</dbReference>
<dbReference type="GO" id="GO:0005524">
    <property type="term" value="F:ATP binding"/>
    <property type="evidence" value="ECO:0007669"/>
    <property type="project" value="InterPro"/>
</dbReference>
<dbReference type="SUPFAM" id="SSF56112">
    <property type="entry name" value="Protein kinase-like (PK-like)"/>
    <property type="match status" value="1"/>
</dbReference>
<name>A0AAD4X3X6_9MAGN</name>
<dbReference type="GO" id="GO:0004672">
    <property type="term" value="F:protein kinase activity"/>
    <property type="evidence" value="ECO:0007669"/>
    <property type="project" value="InterPro"/>
</dbReference>
<reference evidence="2" key="1">
    <citation type="submission" date="2022-04" db="EMBL/GenBank/DDBJ databases">
        <title>A functionally conserved STORR gene fusion in Papaver species that diverged 16.8 million years ago.</title>
        <authorList>
            <person name="Catania T."/>
        </authorList>
    </citation>
    <scope>NUCLEOTIDE SEQUENCE</scope>
    <source>
        <strain evidence="2">S-188037</strain>
    </source>
</reference>
<feature type="domain" description="Protein kinase" evidence="1">
    <location>
        <begin position="1"/>
        <end position="160"/>
    </location>
</feature>
<protein>
    <recommendedName>
        <fullName evidence="1">Protein kinase domain-containing protein</fullName>
    </recommendedName>
</protein>
<sequence>MMFRFKHANLVKLIGACKNPIMTIATELLLGMSLRKYLLSIRPKQLDIPVAIGDALNVACHGMFTANGVIHRFKTWFLLQALLIMDRGYYSIIVMGEDKLLLTAANQKYVKLADFGLAREESATDLTQKLKLIGGWILRKWRKRSWRIWSCNLRRGNSRN</sequence>
<accession>A0AAD4X3X6</accession>
<evidence type="ECO:0000259" key="1">
    <source>
        <dbReference type="PROSITE" id="PS50011"/>
    </source>
</evidence>
<dbReference type="Proteomes" id="UP001202328">
    <property type="component" value="Unassembled WGS sequence"/>
</dbReference>
<evidence type="ECO:0000313" key="3">
    <source>
        <dbReference type="Proteomes" id="UP001202328"/>
    </source>
</evidence>
<comment type="caution">
    <text evidence="2">The sequence shown here is derived from an EMBL/GenBank/DDBJ whole genome shotgun (WGS) entry which is preliminary data.</text>
</comment>
<dbReference type="Gene3D" id="1.10.510.10">
    <property type="entry name" value="Transferase(Phosphotransferase) domain 1"/>
    <property type="match status" value="1"/>
</dbReference>
<dbReference type="InterPro" id="IPR000719">
    <property type="entry name" value="Prot_kinase_dom"/>
</dbReference>
<gene>
    <name evidence="2" type="ORF">MKW98_005337</name>
</gene>
<dbReference type="PROSITE" id="PS50011">
    <property type="entry name" value="PROTEIN_KINASE_DOM"/>
    <property type="match status" value="1"/>
</dbReference>
<organism evidence="2 3">
    <name type="scientific">Papaver atlanticum</name>
    <dbReference type="NCBI Taxonomy" id="357466"/>
    <lineage>
        <taxon>Eukaryota</taxon>
        <taxon>Viridiplantae</taxon>
        <taxon>Streptophyta</taxon>
        <taxon>Embryophyta</taxon>
        <taxon>Tracheophyta</taxon>
        <taxon>Spermatophyta</taxon>
        <taxon>Magnoliopsida</taxon>
        <taxon>Ranunculales</taxon>
        <taxon>Papaveraceae</taxon>
        <taxon>Papaveroideae</taxon>
        <taxon>Papaver</taxon>
    </lineage>
</organism>
<evidence type="ECO:0000313" key="2">
    <source>
        <dbReference type="EMBL" id="KAI3837004.1"/>
    </source>
</evidence>
<dbReference type="InterPro" id="IPR011009">
    <property type="entry name" value="Kinase-like_dom_sf"/>
</dbReference>
<dbReference type="AlphaFoldDB" id="A0AAD4X3X6"/>